<keyword evidence="1" id="KW-1133">Transmembrane helix</keyword>
<proteinExistence type="predicted"/>
<feature type="transmembrane region" description="Helical" evidence="1">
    <location>
        <begin position="38"/>
        <end position="56"/>
    </location>
</feature>
<comment type="caution">
    <text evidence="2">The sequence shown here is derived from an EMBL/GenBank/DDBJ whole genome shotgun (WGS) entry which is preliminary data.</text>
</comment>
<keyword evidence="3" id="KW-1185">Reference proteome</keyword>
<evidence type="ECO:0000256" key="1">
    <source>
        <dbReference type="SAM" id="Phobius"/>
    </source>
</evidence>
<feature type="transmembrane region" description="Helical" evidence="1">
    <location>
        <begin position="6"/>
        <end position="26"/>
    </location>
</feature>
<name>A0AAV9HSS2_9PEZI</name>
<dbReference type="Proteomes" id="UP001321749">
    <property type="component" value="Unassembled WGS sequence"/>
</dbReference>
<organism evidence="2 3">
    <name type="scientific">Cladorrhinum samala</name>
    <dbReference type="NCBI Taxonomy" id="585594"/>
    <lineage>
        <taxon>Eukaryota</taxon>
        <taxon>Fungi</taxon>
        <taxon>Dikarya</taxon>
        <taxon>Ascomycota</taxon>
        <taxon>Pezizomycotina</taxon>
        <taxon>Sordariomycetes</taxon>
        <taxon>Sordariomycetidae</taxon>
        <taxon>Sordariales</taxon>
        <taxon>Podosporaceae</taxon>
        <taxon>Cladorrhinum</taxon>
    </lineage>
</organism>
<dbReference type="AlphaFoldDB" id="A0AAV9HSS2"/>
<evidence type="ECO:0000313" key="2">
    <source>
        <dbReference type="EMBL" id="KAK4463849.1"/>
    </source>
</evidence>
<sequence length="102" mass="11749">MKMKYWSGSSLGIALGIISSGFLFFVGVAKKIISRLSLFRTLLGGLILNLLIPWGFRFIGGGVGRRFFFFFFFFFSFKMYDPQHMCLLGRPCLQICERFSSY</sequence>
<reference evidence="2" key="2">
    <citation type="submission" date="2023-06" db="EMBL/GenBank/DDBJ databases">
        <authorList>
            <consortium name="Lawrence Berkeley National Laboratory"/>
            <person name="Mondo S.J."/>
            <person name="Hensen N."/>
            <person name="Bonometti L."/>
            <person name="Westerberg I."/>
            <person name="Brannstrom I.O."/>
            <person name="Guillou S."/>
            <person name="Cros-Aarteil S."/>
            <person name="Calhoun S."/>
            <person name="Haridas S."/>
            <person name="Kuo A."/>
            <person name="Pangilinan J."/>
            <person name="Riley R."/>
            <person name="Labutti K."/>
            <person name="Andreopoulos B."/>
            <person name="Lipzen A."/>
            <person name="Chen C."/>
            <person name="Yanf M."/>
            <person name="Daum C."/>
            <person name="Ng V."/>
            <person name="Clum A."/>
            <person name="Steindorff A."/>
            <person name="Ohm R."/>
            <person name="Martin F."/>
            <person name="Silar P."/>
            <person name="Natvig D."/>
            <person name="Lalanne C."/>
            <person name="Gautier V."/>
            <person name="Ament-Velasquez S.L."/>
            <person name="Kruys A."/>
            <person name="Hutchinson M.I."/>
            <person name="Powell A.J."/>
            <person name="Barry K."/>
            <person name="Miller A.N."/>
            <person name="Grigoriev I.V."/>
            <person name="Debuchy R."/>
            <person name="Gladieux P."/>
            <person name="Thoren M.H."/>
            <person name="Johannesson H."/>
        </authorList>
    </citation>
    <scope>NUCLEOTIDE SEQUENCE</scope>
    <source>
        <strain evidence="2">PSN324</strain>
    </source>
</reference>
<evidence type="ECO:0000313" key="3">
    <source>
        <dbReference type="Proteomes" id="UP001321749"/>
    </source>
</evidence>
<dbReference type="EMBL" id="MU864955">
    <property type="protein sequence ID" value="KAK4463849.1"/>
    <property type="molecule type" value="Genomic_DNA"/>
</dbReference>
<keyword evidence="1" id="KW-0472">Membrane</keyword>
<protein>
    <submittedName>
        <fullName evidence="2">Uncharacterized protein</fullName>
    </submittedName>
</protein>
<accession>A0AAV9HSS2</accession>
<reference evidence="2" key="1">
    <citation type="journal article" date="2023" name="Mol. Phylogenet. Evol.">
        <title>Genome-scale phylogeny and comparative genomics of the fungal order Sordariales.</title>
        <authorList>
            <person name="Hensen N."/>
            <person name="Bonometti L."/>
            <person name="Westerberg I."/>
            <person name="Brannstrom I.O."/>
            <person name="Guillou S."/>
            <person name="Cros-Aarteil S."/>
            <person name="Calhoun S."/>
            <person name="Haridas S."/>
            <person name="Kuo A."/>
            <person name="Mondo S."/>
            <person name="Pangilinan J."/>
            <person name="Riley R."/>
            <person name="LaButti K."/>
            <person name="Andreopoulos B."/>
            <person name="Lipzen A."/>
            <person name="Chen C."/>
            <person name="Yan M."/>
            <person name="Daum C."/>
            <person name="Ng V."/>
            <person name="Clum A."/>
            <person name="Steindorff A."/>
            <person name="Ohm R.A."/>
            <person name="Martin F."/>
            <person name="Silar P."/>
            <person name="Natvig D.O."/>
            <person name="Lalanne C."/>
            <person name="Gautier V."/>
            <person name="Ament-Velasquez S.L."/>
            <person name="Kruys A."/>
            <person name="Hutchinson M.I."/>
            <person name="Powell A.J."/>
            <person name="Barry K."/>
            <person name="Miller A.N."/>
            <person name="Grigoriev I.V."/>
            <person name="Debuchy R."/>
            <person name="Gladieux P."/>
            <person name="Hiltunen Thoren M."/>
            <person name="Johannesson H."/>
        </authorList>
    </citation>
    <scope>NUCLEOTIDE SEQUENCE</scope>
    <source>
        <strain evidence="2">PSN324</strain>
    </source>
</reference>
<gene>
    <name evidence="2" type="ORF">QBC42DRAFT_59298</name>
</gene>
<keyword evidence="1" id="KW-0812">Transmembrane</keyword>